<feature type="domain" description="DUF4352" evidence="4">
    <location>
        <begin position="80"/>
        <end position="199"/>
    </location>
</feature>
<gene>
    <name evidence="5" type="ORF">IU470_18375</name>
</gene>
<evidence type="ECO:0000313" key="6">
    <source>
        <dbReference type="Proteomes" id="UP000807309"/>
    </source>
</evidence>
<keyword evidence="3" id="KW-1133">Transmembrane helix</keyword>
<feature type="region of interest" description="Disordered" evidence="2">
    <location>
        <begin position="55"/>
        <end position="79"/>
    </location>
</feature>
<sequence>MTGPQYPQQPYGQPHPQLYPQPPKKKSVVWPWILLAAVLLLCGFGGCAALVSGSNDAQSPASSGAPGPKPSERGSIAPAGSAVRDGKFEFVVTGVDAPVKTVGSNQFLKSTAQGEYILIRVTISNIGDEPRGYYGGNQKLIDAAGREFTNDSRAEINVNDHLHADINPGNKLDMVLVFDVPAGAEPATLELHDSAFSGGVKVALR</sequence>
<dbReference type="EMBL" id="JADLRE010000013">
    <property type="protein sequence ID" value="MBF6227063.1"/>
    <property type="molecule type" value="Genomic_DNA"/>
</dbReference>
<keyword evidence="3" id="KW-0472">Membrane</keyword>
<evidence type="ECO:0000259" key="4">
    <source>
        <dbReference type="Pfam" id="PF11611"/>
    </source>
</evidence>
<dbReference type="RefSeq" id="WP_195034100.1">
    <property type="nucleotide sequence ID" value="NZ_JADLRE010000013.1"/>
</dbReference>
<keyword evidence="3" id="KW-0812">Transmembrane</keyword>
<evidence type="ECO:0000256" key="2">
    <source>
        <dbReference type="SAM" id="MobiDB-lite"/>
    </source>
</evidence>
<organism evidence="5 6">
    <name type="scientific">Nocardia abscessus</name>
    <dbReference type="NCBI Taxonomy" id="120957"/>
    <lineage>
        <taxon>Bacteria</taxon>
        <taxon>Bacillati</taxon>
        <taxon>Actinomycetota</taxon>
        <taxon>Actinomycetes</taxon>
        <taxon>Mycobacteriales</taxon>
        <taxon>Nocardiaceae</taxon>
        <taxon>Nocardia</taxon>
    </lineage>
</organism>
<comment type="caution">
    <text evidence="5">The sequence shown here is derived from an EMBL/GenBank/DDBJ whole genome shotgun (WGS) entry which is preliminary data.</text>
</comment>
<protein>
    <submittedName>
        <fullName evidence="5">DUF4352 domain-containing protein</fullName>
    </submittedName>
</protein>
<evidence type="ECO:0000256" key="3">
    <source>
        <dbReference type="SAM" id="Phobius"/>
    </source>
</evidence>
<name>A0ABS0C9L5_9NOCA</name>
<keyword evidence="6" id="KW-1185">Reference proteome</keyword>
<dbReference type="Pfam" id="PF11611">
    <property type="entry name" value="DUF4352"/>
    <property type="match status" value="1"/>
</dbReference>
<keyword evidence="1" id="KW-0732">Signal</keyword>
<dbReference type="Gene3D" id="2.60.40.1240">
    <property type="match status" value="1"/>
</dbReference>
<evidence type="ECO:0000313" key="5">
    <source>
        <dbReference type="EMBL" id="MBF6227063.1"/>
    </source>
</evidence>
<dbReference type="Proteomes" id="UP000807309">
    <property type="component" value="Unassembled WGS sequence"/>
</dbReference>
<proteinExistence type="predicted"/>
<feature type="transmembrane region" description="Helical" evidence="3">
    <location>
        <begin position="29"/>
        <end position="51"/>
    </location>
</feature>
<accession>A0ABS0C9L5</accession>
<reference evidence="5 6" key="1">
    <citation type="submission" date="2020-10" db="EMBL/GenBank/DDBJ databases">
        <title>Identification of Nocardia species via Next-generation sequencing and recognition of intraspecies genetic diversity.</title>
        <authorList>
            <person name="Li P."/>
            <person name="Li P."/>
            <person name="Lu B."/>
        </authorList>
    </citation>
    <scope>NUCLEOTIDE SEQUENCE [LARGE SCALE GENOMIC DNA]</scope>
    <source>
        <strain evidence="5 6">N-11</strain>
    </source>
</reference>
<dbReference type="InterPro" id="IPR029050">
    <property type="entry name" value="Immunoprotect_excell_Ig-like"/>
</dbReference>
<evidence type="ECO:0000256" key="1">
    <source>
        <dbReference type="ARBA" id="ARBA00022729"/>
    </source>
</evidence>
<dbReference type="InterPro" id="IPR029051">
    <property type="entry name" value="DUF4352"/>
</dbReference>